<keyword evidence="4" id="KW-1185">Reference proteome</keyword>
<dbReference type="InterPro" id="IPR003615">
    <property type="entry name" value="HNH_nuc"/>
</dbReference>
<accession>A0A0C9XGK9</accession>
<gene>
    <name evidence="3" type="ORF">K443DRAFT_273025</name>
</gene>
<feature type="region of interest" description="Disordered" evidence="1">
    <location>
        <begin position="333"/>
        <end position="397"/>
    </location>
</feature>
<evidence type="ECO:0000313" key="3">
    <source>
        <dbReference type="EMBL" id="KIJ96821.1"/>
    </source>
</evidence>
<evidence type="ECO:0000313" key="4">
    <source>
        <dbReference type="Proteomes" id="UP000054477"/>
    </source>
</evidence>
<feature type="domain" description="HNH nuclease" evidence="2">
    <location>
        <begin position="206"/>
        <end position="271"/>
    </location>
</feature>
<dbReference type="AlphaFoldDB" id="A0A0C9XGK9"/>
<feature type="region of interest" description="Disordered" evidence="1">
    <location>
        <begin position="1"/>
        <end position="61"/>
    </location>
</feature>
<dbReference type="Pfam" id="PF13391">
    <property type="entry name" value="HNH_2"/>
    <property type="match status" value="1"/>
</dbReference>
<dbReference type="EMBL" id="KN838710">
    <property type="protein sequence ID" value="KIJ96821.1"/>
    <property type="molecule type" value="Genomic_DNA"/>
</dbReference>
<reference evidence="3 4" key="1">
    <citation type="submission" date="2014-04" db="EMBL/GenBank/DDBJ databases">
        <authorList>
            <consortium name="DOE Joint Genome Institute"/>
            <person name="Kuo A."/>
            <person name="Kohler A."/>
            <person name="Nagy L.G."/>
            <person name="Floudas D."/>
            <person name="Copeland A."/>
            <person name="Barry K.W."/>
            <person name="Cichocki N."/>
            <person name="Veneault-Fourrey C."/>
            <person name="LaButti K."/>
            <person name="Lindquist E.A."/>
            <person name="Lipzen A."/>
            <person name="Lundell T."/>
            <person name="Morin E."/>
            <person name="Murat C."/>
            <person name="Sun H."/>
            <person name="Tunlid A."/>
            <person name="Henrissat B."/>
            <person name="Grigoriev I.V."/>
            <person name="Hibbett D.S."/>
            <person name="Martin F."/>
            <person name="Nordberg H.P."/>
            <person name="Cantor M.N."/>
            <person name="Hua S.X."/>
        </authorList>
    </citation>
    <scope>NUCLEOTIDE SEQUENCE [LARGE SCALE GENOMIC DNA]</scope>
    <source>
        <strain evidence="3 4">LaAM-08-1</strain>
    </source>
</reference>
<proteinExistence type="predicted"/>
<reference evidence="4" key="2">
    <citation type="submission" date="2015-01" db="EMBL/GenBank/DDBJ databases">
        <title>Evolutionary Origins and Diversification of the Mycorrhizal Mutualists.</title>
        <authorList>
            <consortium name="DOE Joint Genome Institute"/>
            <consortium name="Mycorrhizal Genomics Consortium"/>
            <person name="Kohler A."/>
            <person name="Kuo A."/>
            <person name="Nagy L.G."/>
            <person name="Floudas D."/>
            <person name="Copeland A."/>
            <person name="Barry K.W."/>
            <person name="Cichocki N."/>
            <person name="Veneault-Fourrey C."/>
            <person name="LaButti K."/>
            <person name="Lindquist E.A."/>
            <person name="Lipzen A."/>
            <person name="Lundell T."/>
            <person name="Morin E."/>
            <person name="Murat C."/>
            <person name="Riley R."/>
            <person name="Ohm R."/>
            <person name="Sun H."/>
            <person name="Tunlid A."/>
            <person name="Henrissat B."/>
            <person name="Grigoriev I.V."/>
            <person name="Hibbett D.S."/>
            <person name="Martin F."/>
        </authorList>
    </citation>
    <scope>NUCLEOTIDE SEQUENCE [LARGE SCALE GENOMIC DNA]</scope>
    <source>
        <strain evidence="4">LaAM-08-1</strain>
    </source>
</reference>
<feature type="compositionally biased region" description="Acidic residues" evidence="1">
    <location>
        <begin position="363"/>
        <end position="380"/>
    </location>
</feature>
<sequence>MSEEQQEASSSTPLQSVRQGKQKEIFPPAAIPSPAGDDSESTLTSPSDHLRNLPIAEYDPKGPLPNSSHITVFHPANNCDFFQLDAYDRLPGSEPKFGVHHETLLNACQIIANNETGYLSKDRHRDAKGVDVDFDSVLPPGDYYYHVENVELNPYPICRNFKSWSFPHDRMPRSWSAKTPALPEIPKDRHSWGTVSSKVKERDKKCRVTGSSEWLSTAHLIPKEEDDWLLRNDMRLYLGGKRPFDQSPRNLLALRFDCHLGGFDRTQFVFVPKWGKLAVHFLNQSSEFANQYHNIIFDHGNTLSQEALYTCFAWAVLKLVANEMTHAKKFTFVDTPKDSDPNTKDGEGDGKGGGRRYKRKREDEDEGEEEEGSENDEDAADQSGTYRPGQRARRRPDVLLQGPNAWLSDVLSQLDNGYTEGYTRELKEDMGTAARLPFLVNSNIPPTADQWELPWYPGVGVVEKLKKQYIASHPNIQALHLSDKFQSNSVLDNSD</sequence>
<organism evidence="3 4">
    <name type="scientific">Laccaria amethystina LaAM-08-1</name>
    <dbReference type="NCBI Taxonomy" id="1095629"/>
    <lineage>
        <taxon>Eukaryota</taxon>
        <taxon>Fungi</taxon>
        <taxon>Dikarya</taxon>
        <taxon>Basidiomycota</taxon>
        <taxon>Agaricomycotina</taxon>
        <taxon>Agaricomycetes</taxon>
        <taxon>Agaricomycetidae</taxon>
        <taxon>Agaricales</taxon>
        <taxon>Agaricineae</taxon>
        <taxon>Hydnangiaceae</taxon>
        <taxon>Laccaria</taxon>
    </lineage>
</organism>
<protein>
    <recommendedName>
        <fullName evidence="2">HNH nuclease domain-containing protein</fullName>
    </recommendedName>
</protein>
<dbReference type="HOGENOM" id="CLU_030288_4_0_1"/>
<evidence type="ECO:0000256" key="1">
    <source>
        <dbReference type="SAM" id="MobiDB-lite"/>
    </source>
</evidence>
<dbReference type="Proteomes" id="UP000054477">
    <property type="component" value="Unassembled WGS sequence"/>
</dbReference>
<evidence type="ECO:0000259" key="2">
    <source>
        <dbReference type="Pfam" id="PF13391"/>
    </source>
</evidence>
<feature type="compositionally biased region" description="Basic and acidic residues" evidence="1">
    <location>
        <begin position="335"/>
        <end position="352"/>
    </location>
</feature>
<feature type="compositionally biased region" description="Polar residues" evidence="1">
    <location>
        <begin position="7"/>
        <end position="19"/>
    </location>
</feature>
<dbReference type="OrthoDB" id="2937103at2759"/>
<name>A0A0C9XGK9_9AGAR</name>